<evidence type="ECO:0000313" key="1">
    <source>
        <dbReference type="EMBL" id="WYM97156.1"/>
    </source>
</evidence>
<reference evidence="1" key="1">
    <citation type="submission" date="2021-11" db="EMBL/GenBank/DDBJ databases">
        <title>The first genome sequence of unculturable Mycoplasma faucium obtained by de novo assembly of metagenomic reads.</title>
        <authorList>
            <person name="Sabat A.J."/>
            <person name="Bathoorn E."/>
            <person name="Akkerboom V."/>
            <person name="Friedrich A.W."/>
        </authorList>
    </citation>
    <scope>NUCLEOTIDE SEQUENCE [LARGE SCALE GENOMIC DNA]</scope>
    <source>
        <strain evidence="1">UMCG-MFM1</strain>
    </source>
</reference>
<evidence type="ECO:0000313" key="2">
    <source>
        <dbReference type="Proteomes" id="UP001622612"/>
    </source>
</evidence>
<keyword evidence="2" id="KW-1185">Reference proteome</keyword>
<gene>
    <name evidence="1" type="ORF">LQ356_03070</name>
</gene>
<sequence>MKKSHKITSILLGTLLPIAIVPSIIGIVSIGKKDNSKGFYFNDSYFKNTSDFENYIKSNIKQIMNYDERTIYYAKNINKQFDSEEDLNKFLYNNIKTHNVNLLKKNNFYENNSNLPLTTNQLSEMDFNNLDSNTRIYLGKNNVAYDNEIDAKLSYVNSAKIYKFNNKFYTDKESIINEIILNYNNIISHYPTENERMEKFKELYNLTNERYKRFNIPNGSISDINFQKNNGDFNLDLLKDFISNNVKRYIKWKGQIYDVNEFVEKHFAKTEWKGSSIIKVKSTKGNKKYLVDVDKNEEANFYGDYILKTPSDEIRDFRNYGKWSKHKRNENVIGYKESVYKEIVNKFVSNLMMTVNNYLLEKKINNNPNKKNELLEKFNNNFSIFNFLPLIDQAEILKNYLKSFHISDAKHSNLWEKFEQIIKFMKTGKRGTFFNQLNVLYFSGLAYFAKDGASDTLISLFKKYFKNLINIMNNYLNNVLGDLYIDNQGKKINLVKAYNLDDYSLDLDVNNDFFISKLTNSDNVINAIGTINLATTNAMNASSALPFRIDELLKKSSINNDDTYKKLEKLYDKYSLRSLQESNYIFDNNTGQYMENKKPTNSEDELKNLSSNVLQYYNYESAESMNNYLRNNFLNSLKNVDFSKLYSNKTLMKNHIFAFNYYKQVITEFYNNNSSSSNAAKKIKTLENLKFNNKNHIKTLEKEIQNIDKNKLKKYINSKTITYKKLGFKTLLYKAQKEELLNKFNVGANVLNGITNTLGSISQLVFSIQSAGLNQSLNIVKSIHGLASSVLGIFSSIPAVAIASAAIDIIFTIITQFIGEKTQYDYIYSQTGNPNSQYIWDGGITTSKWWGFDTKETATISKAKLLDPIEFMPEFSTDYYYYKGKKYQYHQSSSLEKDLIYNALINNDQDFLKENNIEYCYSFEQTKSGEEFKYFSKLDDLINKLLTKEEAKEITYLEKWYKSQAGKINIFGKINDISNIKDGFEKLKDSILYELKPTVLMQLPKINDQKIPIDQVDSENNSNKNQLENLIKIINNINKDDNYQELKKLLLFDGNLKNDNDTYLYDINNIKKLQRIFINKFNVLSKLVSQKMFNENNKYNELQEIIKTQIYSILNNENVRVYFPSFEAAVKHLMQIQYLSITKKVIQENKTYKFKYKDKEFKTIEEVIAYCKKFIKSVEDYLKAKKGKKHE</sequence>
<accession>A0ABZ2TRJ1</accession>
<proteinExistence type="predicted"/>
<dbReference type="EMBL" id="CP088155">
    <property type="protein sequence ID" value="WYM97156.1"/>
    <property type="molecule type" value="Genomic_DNA"/>
</dbReference>
<dbReference type="RefSeq" id="WP_405311439.1">
    <property type="nucleotide sequence ID" value="NZ_CP088155.1"/>
</dbReference>
<dbReference type="Proteomes" id="UP001622612">
    <property type="component" value="Chromosome"/>
</dbReference>
<protein>
    <submittedName>
        <fullName evidence="1">Uncharacterized protein</fullName>
    </submittedName>
</protein>
<name>A0ABZ2TRJ1_9BACT</name>
<organism evidence="1 2">
    <name type="scientific">Metamycoplasma faucium</name>
    <dbReference type="NCBI Taxonomy" id="56142"/>
    <lineage>
        <taxon>Bacteria</taxon>
        <taxon>Bacillati</taxon>
        <taxon>Mycoplasmatota</taxon>
        <taxon>Mycoplasmoidales</taxon>
        <taxon>Metamycoplasmataceae</taxon>
        <taxon>Metamycoplasma</taxon>
    </lineage>
</organism>